<feature type="domain" description="Sugar fermentation stimulation protein C-terminal" evidence="2">
    <location>
        <begin position="91"/>
        <end position="238"/>
    </location>
</feature>
<dbReference type="PANTHER" id="PTHR30545:SF2">
    <property type="entry name" value="SUGAR FERMENTATION STIMULATION PROTEIN A"/>
    <property type="match status" value="1"/>
</dbReference>
<dbReference type="HAMAP" id="MF_00095">
    <property type="entry name" value="SfsA"/>
    <property type="match status" value="1"/>
</dbReference>
<evidence type="ECO:0000313" key="5">
    <source>
        <dbReference type="Proteomes" id="UP000443582"/>
    </source>
</evidence>
<feature type="domain" description="SfsA N-terminal OB" evidence="3">
    <location>
        <begin position="14"/>
        <end position="87"/>
    </location>
</feature>
<dbReference type="Gene3D" id="3.40.1350.60">
    <property type="match status" value="1"/>
</dbReference>
<reference evidence="5" key="1">
    <citation type="journal article" date="2019" name="Int. J. Syst. Evol. Microbiol.">
        <title>Halobacteriovorax valvorus sp. nov., a novel prokaryotic predator isolated from coastal seawater of China.</title>
        <authorList>
            <person name="Chen M.-X."/>
        </authorList>
    </citation>
    <scope>NUCLEOTIDE SEQUENCE [LARGE SCALE GENOMIC DNA]</scope>
    <source>
        <strain evidence="5">BL9</strain>
    </source>
</reference>
<organism evidence="4 5">
    <name type="scientific">Halobacteriovorax vibrionivorans</name>
    <dbReference type="NCBI Taxonomy" id="2152716"/>
    <lineage>
        <taxon>Bacteria</taxon>
        <taxon>Pseudomonadati</taxon>
        <taxon>Bdellovibrionota</taxon>
        <taxon>Bacteriovoracia</taxon>
        <taxon>Bacteriovoracales</taxon>
        <taxon>Halobacteriovoraceae</taxon>
        <taxon>Halobacteriovorax</taxon>
    </lineage>
</organism>
<dbReference type="InterPro" id="IPR041465">
    <property type="entry name" value="SfsA_N"/>
</dbReference>
<gene>
    <name evidence="1 4" type="primary">sfsA</name>
    <name evidence="4" type="ORF">DAY19_06185</name>
</gene>
<protein>
    <recommendedName>
        <fullName evidence="1">Sugar fermentation stimulation protein homolog</fullName>
    </recommendedName>
</protein>
<dbReference type="Pfam" id="PF03749">
    <property type="entry name" value="SfsA"/>
    <property type="match status" value="1"/>
</dbReference>
<evidence type="ECO:0000256" key="1">
    <source>
        <dbReference type="HAMAP-Rule" id="MF_00095"/>
    </source>
</evidence>
<comment type="caution">
    <text evidence="4">The sequence shown here is derived from an EMBL/GenBank/DDBJ whole genome shotgun (WGS) entry which is preliminary data.</text>
</comment>
<dbReference type="Gene3D" id="2.40.50.580">
    <property type="match status" value="1"/>
</dbReference>
<dbReference type="Proteomes" id="UP000443582">
    <property type="component" value="Unassembled WGS sequence"/>
</dbReference>
<dbReference type="NCBIfam" id="TIGR00230">
    <property type="entry name" value="sfsA"/>
    <property type="match status" value="1"/>
</dbReference>
<sequence length="250" mass="29075">MHLNKKDLVTGKIVERYKRFLLDFKLTKKFKDYDKNEIHTAHLANTGSMKSCWEPNWKVLMTHSDDPKRKLKFSAQMISNGESWIMVNTGLTNKLVQEALENGAIKELSKYSHFKSEVKIGKSRIDFLLSNKEIDKKNLELDNSQVKYNFVEVKNVTLKVDDQAQFPDAVSTRGQKHLEELMQLKEQGHEATMLYVVSREDIKSFNVSDVDKRYKELLHEAKKKGVKILAYQLSMNEEEIKLAKKIPIKL</sequence>
<accession>A0ABY0IEA7</accession>
<dbReference type="InterPro" id="IPR040452">
    <property type="entry name" value="SfsA_C"/>
</dbReference>
<dbReference type="PANTHER" id="PTHR30545">
    <property type="entry name" value="SUGAR FERMENTATION STIMULATION PROTEIN A"/>
    <property type="match status" value="1"/>
</dbReference>
<dbReference type="EMBL" id="QDKL01000002">
    <property type="protein sequence ID" value="RZF21269.1"/>
    <property type="molecule type" value="Genomic_DNA"/>
</dbReference>
<keyword evidence="5" id="KW-1185">Reference proteome</keyword>
<evidence type="ECO:0000259" key="2">
    <source>
        <dbReference type="Pfam" id="PF03749"/>
    </source>
</evidence>
<dbReference type="InterPro" id="IPR005224">
    <property type="entry name" value="SfsA"/>
</dbReference>
<dbReference type="CDD" id="cd22359">
    <property type="entry name" value="SfsA-like_bacterial"/>
    <property type="match status" value="1"/>
</dbReference>
<proteinExistence type="inferred from homology"/>
<comment type="similarity">
    <text evidence="1">Belongs to the SfsA family.</text>
</comment>
<evidence type="ECO:0000313" key="4">
    <source>
        <dbReference type="EMBL" id="RZF21269.1"/>
    </source>
</evidence>
<evidence type="ECO:0000259" key="3">
    <source>
        <dbReference type="Pfam" id="PF17746"/>
    </source>
</evidence>
<dbReference type="Pfam" id="PF17746">
    <property type="entry name" value="SfsA_N"/>
    <property type="match status" value="1"/>
</dbReference>
<dbReference type="RefSeq" id="WP_114706336.1">
    <property type="nucleotide sequence ID" value="NZ_QDKL01000002.1"/>
</dbReference>
<name>A0ABY0IEA7_9BACT</name>